<organism evidence="1 2">
    <name type="scientific">Lachnospira eligens</name>
    <dbReference type="NCBI Taxonomy" id="39485"/>
    <lineage>
        <taxon>Bacteria</taxon>
        <taxon>Bacillati</taxon>
        <taxon>Bacillota</taxon>
        <taxon>Clostridia</taxon>
        <taxon>Lachnospirales</taxon>
        <taxon>Lachnospiraceae</taxon>
        <taxon>Lachnospira</taxon>
    </lineage>
</organism>
<dbReference type="Pfam" id="PF19866">
    <property type="entry name" value="DUF6339"/>
    <property type="match status" value="1"/>
</dbReference>
<evidence type="ECO:0000313" key="1">
    <source>
        <dbReference type="EMBL" id="RHL70943.1"/>
    </source>
</evidence>
<gene>
    <name evidence="1" type="ORF">DW007_02000</name>
</gene>
<proteinExistence type="predicted"/>
<dbReference type="EMBL" id="QROY01000002">
    <property type="protein sequence ID" value="RHL70943.1"/>
    <property type="molecule type" value="Genomic_DNA"/>
</dbReference>
<protein>
    <submittedName>
        <fullName evidence="1">Uncharacterized protein</fullName>
    </submittedName>
</protein>
<dbReference type="Proteomes" id="UP000285201">
    <property type="component" value="Unassembled WGS sequence"/>
</dbReference>
<dbReference type="InterPro" id="IPR045920">
    <property type="entry name" value="DUF6339"/>
</dbReference>
<accession>A0A415MDP1</accession>
<comment type="caution">
    <text evidence="1">The sequence shown here is derived from an EMBL/GenBank/DDBJ whole genome shotgun (WGS) entry which is preliminary data.</text>
</comment>
<dbReference type="AlphaFoldDB" id="A0A415MDP1"/>
<reference evidence="1 2" key="1">
    <citation type="submission" date="2018-08" db="EMBL/GenBank/DDBJ databases">
        <title>A genome reference for cultivated species of the human gut microbiota.</title>
        <authorList>
            <person name="Zou Y."/>
            <person name="Xue W."/>
            <person name="Luo G."/>
        </authorList>
    </citation>
    <scope>NUCLEOTIDE SEQUENCE [LARGE SCALE GENOMIC DNA]</scope>
    <source>
        <strain evidence="1 2">AF36-7BH</strain>
    </source>
</reference>
<evidence type="ECO:0000313" key="2">
    <source>
        <dbReference type="Proteomes" id="UP000285201"/>
    </source>
</evidence>
<name>A0A415MDP1_9FIRM</name>
<sequence length="264" mass="31247">MKILFMKQDALSFIKENMKTLYVNYYREKTNKWIYDLFDYDPFDVVIEVPDFELAPIIANRKGFTELENCKIIYEKLKCISESQASDERLWAGLCNGTFYEYVRNRWGYDMLDFKETKSDADSVLSRFFFKNGKYRNSLSKCWWVGHNTYLQNDNNHYQLLDYLGADDFSTKINDLFYNYAFSSNLQIVTGIIKGWHTATNDRKLTIREYFRPMMQDFNALGGGVLLDIYSEEEIEKIVYDYIVSLIIKESPIVSDNNDDDIDE</sequence>
<dbReference type="RefSeq" id="WP_118370412.1">
    <property type="nucleotide sequence ID" value="NZ_QROY01000002.1"/>
</dbReference>